<dbReference type="Proteomes" id="UP001380822">
    <property type="component" value="Unassembled WGS sequence"/>
</dbReference>
<gene>
    <name evidence="2" type="ORF">V6L76_03815</name>
</gene>
<keyword evidence="3" id="KW-1185">Reference proteome</keyword>
<evidence type="ECO:0000313" key="2">
    <source>
        <dbReference type="EMBL" id="MEH0095362.1"/>
    </source>
</evidence>
<dbReference type="Gene3D" id="1.10.10.10">
    <property type="entry name" value="Winged helix-like DNA-binding domain superfamily/Winged helix DNA-binding domain"/>
    <property type="match status" value="1"/>
</dbReference>
<name>A0ABU7ZJF9_9HYPH</name>
<reference evidence="2 3" key="1">
    <citation type="submission" date="2024-02" db="EMBL/GenBank/DDBJ databases">
        <title>A new putative Pannonibacter species isolated from two cases of bloodstream infections in paediatric patients.</title>
        <authorList>
            <person name="Castellana S."/>
            <person name="De Laurentiis V."/>
            <person name="Grassi M."/>
            <person name="De Leonardis F."/>
            <person name="Mosca A."/>
            <person name="De Carlo C."/>
            <person name="Sparapano E."/>
            <person name="Ronga L."/>
            <person name="Santacroce L."/>
            <person name="Chironna M."/>
            <person name="De Robertis A."/>
            <person name="Bianco A."/>
            <person name="Del Sambro L."/>
            <person name="Capozzi L."/>
            <person name="Parisi A."/>
        </authorList>
    </citation>
    <scope>NUCLEOTIDE SEQUENCE [LARGE SCALE GENOMIC DNA]</scope>
    <source>
        <strain evidence="2 3">Pt2</strain>
    </source>
</reference>
<dbReference type="EMBL" id="JBAKBE010000002">
    <property type="protein sequence ID" value="MEH0095362.1"/>
    <property type="molecule type" value="Genomic_DNA"/>
</dbReference>
<comment type="caution">
    <text evidence="2">The sequence shown here is derived from an EMBL/GenBank/DDBJ whole genome shotgun (WGS) entry which is preliminary data.</text>
</comment>
<dbReference type="InterPro" id="IPR039422">
    <property type="entry name" value="MarR/SlyA-like"/>
</dbReference>
<feature type="domain" description="HTH marR-type" evidence="1">
    <location>
        <begin position="13"/>
        <end position="147"/>
    </location>
</feature>
<dbReference type="Pfam" id="PF12802">
    <property type="entry name" value="MarR_2"/>
    <property type="match status" value="1"/>
</dbReference>
<dbReference type="PANTHER" id="PTHR33164:SF99">
    <property type="entry name" value="MARR FAMILY REGULATORY PROTEIN"/>
    <property type="match status" value="1"/>
</dbReference>
<organism evidence="2 3">
    <name type="scientific">Pannonibacter anstelovis</name>
    <dbReference type="NCBI Taxonomy" id="3121537"/>
    <lineage>
        <taxon>Bacteria</taxon>
        <taxon>Pseudomonadati</taxon>
        <taxon>Pseudomonadota</taxon>
        <taxon>Alphaproteobacteria</taxon>
        <taxon>Hyphomicrobiales</taxon>
        <taxon>Stappiaceae</taxon>
        <taxon>Pannonibacter</taxon>
    </lineage>
</organism>
<dbReference type="InterPro" id="IPR000835">
    <property type="entry name" value="HTH_MarR-typ"/>
</dbReference>
<sequence length="163" mass="17260">MTNADPDDAATRLYDLVRLIRPAHRRLARSVAAHLDGTGIGLGARAVLELLHGNDPAGLSVPDVARRLFLARQQIQLAMDGLERDGLVVRRSNPAHRRSPLFGLTQRGQDVFTAIHARELEVLGGIAGGLASADVAAARTVMQALVDGFGAYEDDPDAPAGLA</sequence>
<dbReference type="PANTHER" id="PTHR33164">
    <property type="entry name" value="TRANSCRIPTIONAL REGULATOR, MARR FAMILY"/>
    <property type="match status" value="1"/>
</dbReference>
<dbReference type="InterPro" id="IPR036390">
    <property type="entry name" value="WH_DNA-bd_sf"/>
</dbReference>
<accession>A0ABU7ZJF9</accession>
<dbReference type="RefSeq" id="WP_334250189.1">
    <property type="nucleotide sequence ID" value="NZ_JBAKBE010000002.1"/>
</dbReference>
<protein>
    <submittedName>
        <fullName evidence="2">MarR family transcriptional regulator</fullName>
    </submittedName>
</protein>
<proteinExistence type="predicted"/>
<evidence type="ECO:0000313" key="3">
    <source>
        <dbReference type="Proteomes" id="UP001380822"/>
    </source>
</evidence>
<evidence type="ECO:0000259" key="1">
    <source>
        <dbReference type="PROSITE" id="PS50995"/>
    </source>
</evidence>
<dbReference type="SMART" id="SM00347">
    <property type="entry name" value="HTH_MARR"/>
    <property type="match status" value="1"/>
</dbReference>
<dbReference type="SUPFAM" id="SSF46785">
    <property type="entry name" value="Winged helix' DNA-binding domain"/>
    <property type="match status" value="1"/>
</dbReference>
<dbReference type="InterPro" id="IPR036388">
    <property type="entry name" value="WH-like_DNA-bd_sf"/>
</dbReference>
<dbReference type="PROSITE" id="PS50995">
    <property type="entry name" value="HTH_MARR_2"/>
    <property type="match status" value="1"/>
</dbReference>